<evidence type="ECO:0000256" key="2">
    <source>
        <dbReference type="ARBA" id="ARBA00022692"/>
    </source>
</evidence>
<evidence type="ECO:0000259" key="7">
    <source>
        <dbReference type="PROSITE" id="PS50262"/>
    </source>
</evidence>
<sequence>NILALVIFWKTGLNDGISVCFFSLTISDLLCLVTFLSATLLGILDLNFNVKPYVSLYWVSYMVPFYAVMFYNISTVTTIFLAIQKCCCVVMPLKFKDTFSRGRSLAINLCAYCGVMITFIPFTISALPFQPTYDTSTNSTRLVFYFSKFFLTEIFPVLKAITYISIPIISEIVVLFCTILLTIRLRQSLKFRRSVAGRCVIKKGDFHTREENGHKNLKAFKSDTQPRSDKNLTTFETDKQPRSEKNVPASKNELRVTQAVNVVATIFVLSNSPDVVVFFASLVVPEFSGFGQYRHTYTLCLVLQDLLHIVNMSVNIFVYLKFNSRFRKKFLSTFG</sequence>
<proteinExistence type="predicted"/>
<reference evidence="8 9" key="1">
    <citation type="submission" date="2024-04" db="EMBL/GenBank/DDBJ databases">
        <authorList>
            <consortium name="Genoscope - CEA"/>
            <person name="William W."/>
        </authorList>
    </citation>
    <scope>NUCLEOTIDE SEQUENCE [LARGE SCALE GENOMIC DNA]</scope>
</reference>
<dbReference type="Gene3D" id="1.20.1070.10">
    <property type="entry name" value="Rhodopsin 7-helix transmembrane proteins"/>
    <property type="match status" value="1"/>
</dbReference>
<comment type="caution">
    <text evidence="8">The sequence shown here is derived from an EMBL/GenBank/DDBJ whole genome shotgun (WGS) entry which is preliminary data.</text>
</comment>
<dbReference type="Proteomes" id="UP001497497">
    <property type="component" value="Unassembled WGS sequence"/>
</dbReference>
<feature type="transmembrane region" description="Helical" evidence="6">
    <location>
        <begin position="104"/>
        <end position="124"/>
    </location>
</feature>
<feature type="region of interest" description="Disordered" evidence="5">
    <location>
        <begin position="217"/>
        <end position="248"/>
    </location>
</feature>
<feature type="transmembrane region" description="Helical" evidence="6">
    <location>
        <begin position="296"/>
        <end position="320"/>
    </location>
</feature>
<keyword evidence="9" id="KW-1185">Reference proteome</keyword>
<dbReference type="PANTHER" id="PTHR46641">
    <property type="entry name" value="FMRFAMIDE RECEPTOR-RELATED"/>
    <property type="match status" value="1"/>
</dbReference>
<protein>
    <recommendedName>
        <fullName evidence="7">G-protein coupled receptors family 1 profile domain-containing protein</fullName>
    </recommendedName>
</protein>
<dbReference type="InterPro" id="IPR052954">
    <property type="entry name" value="GPCR-Ligand_Int"/>
</dbReference>
<evidence type="ECO:0000256" key="5">
    <source>
        <dbReference type="SAM" id="MobiDB-lite"/>
    </source>
</evidence>
<dbReference type="PROSITE" id="PS50262">
    <property type="entry name" value="G_PROTEIN_RECEP_F1_2"/>
    <property type="match status" value="1"/>
</dbReference>
<feature type="transmembrane region" description="Helical" evidence="6">
    <location>
        <begin position="21"/>
        <end position="43"/>
    </location>
</feature>
<keyword evidence="4 6" id="KW-0472">Membrane</keyword>
<feature type="non-terminal residue" evidence="8">
    <location>
        <position position="1"/>
    </location>
</feature>
<keyword evidence="2 6" id="KW-0812">Transmembrane</keyword>
<comment type="subcellular location">
    <subcellularLocation>
        <location evidence="1">Membrane</location>
    </subcellularLocation>
</comment>
<dbReference type="PANTHER" id="PTHR46641:SF2">
    <property type="entry name" value="FMRFAMIDE RECEPTOR"/>
    <property type="match status" value="1"/>
</dbReference>
<dbReference type="InterPro" id="IPR017452">
    <property type="entry name" value="GPCR_Rhodpsn_7TM"/>
</dbReference>
<dbReference type="AlphaFoldDB" id="A0AAV2I092"/>
<evidence type="ECO:0000313" key="8">
    <source>
        <dbReference type="EMBL" id="CAL1539902.1"/>
    </source>
</evidence>
<evidence type="ECO:0000256" key="3">
    <source>
        <dbReference type="ARBA" id="ARBA00022989"/>
    </source>
</evidence>
<dbReference type="SUPFAM" id="SSF81321">
    <property type="entry name" value="Family A G protein-coupled receptor-like"/>
    <property type="match status" value="1"/>
</dbReference>
<evidence type="ECO:0000256" key="6">
    <source>
        <dbReference type="SAM" id="Phobius"/>
    </source>
</evidence>
<evidence type="ECO:0000256" key="4">
    <source>
        <dbReference type="ARBA" id="ARBA00023136"/>
    </source>
</evidence>
<dbReference type="GO" id="GO:0016020">
    <property type="term" value="C:membrane"/>
    <property type="evidence" value="ECO:0007669"/>
    <property type="project" value="UniProtKB-SubCell"/>
</dbReference>
<gene>
    <name evidence="8" type="ORF">GSLYS_00013635001</name>
</gene>
<evidence type="ECO:0000256" key="1">
    <source>
        <dbReference type="ARBA" id="ARBA00004370"/>
    </source>
</evidence>
<feature type="compositionally biased region" description="Basic and acidic residues" evidence="5">
    <location>
        <begin position="217"/>
        <end position="245"/>
    </location>
</feature>
<feature type="non-terminal residue" evidence="8">
    <location>
        <position position="335"/>
    </location>
</feature>
<organism evidence="8 9">
    <name type="scientific">Lymnaea stagnalis</name>
    <name type="common">Great pond snail</name>
    <name type="synonym">Helix stagnalis</name>
    <dbReference type="NCBI Taxonomy" id="6523"/>
    <lineage>
        <taxon>Eukaryota</taxon>
        <taxon>Metazoa</taxon>
        <taxon>Spiralia</taxon>
        <taxon>Lophotrochozoa</taxon>
        <taxon>Mollusca</taxon>
        <taxon>Gastropoda</taxon>
        <taxon>Heterobranchia</taxon>
        <taxon>Euthyneura</taxon>
        <taxon>Panpulmonata</taxon>
        <taxon>Hygrophila</taxon>
        <taxon>Lymnaeoidea</taxon>
        <taxon>Lymnaeidae</taxon>
        <taxon>Lymnaea</taxon>
    </lineage>
</organism>
<feature type="transmembrane region" description="Helical" evidence="6">
    <location>
        <begin position="160"/>
        <end position="183"/>
    </location>
</feature>
<evidence type="ECO:0000313" key="9">
    <source>
        <dbReference type="Proteomes" id="UP001497497"/>
    </source>
</evidence>
<feature type="domain" description="G-protein coupled receptors family 1 profile" evidence="7">
    <location>
        <begin position="1"/>
        <end position="319"/>
    </location>
</feature>
<feature type="transmembrane region" description="Helical" evidence="6">
    <location>
        <begin position="259"/>
        <end position="284"/>
    </location>
</feature>
<keyword evidence="3 6" id="KW-1133">Transmembrane helix</keyword>
<feature type="transmembrane region" description="Helical" evidence="6">
    <location>
        <begin position="63"/>
        <end position="83"/>
    </location>
</feature>
<dbReference type="EMBL" id="CAXITT010000360">
    <property type="protein sequence ID" value="CAL1539902.1"/>
    <property type="molecule type" value="Genomic_DNA"/>
</dbReference>
<accession>A0AAV2I092</accession>
<name>A0AAV2I092_LYMST</name>